<dbReference type="AlphaFoldDB" id="A0A3S9HFM8"/>
<dbReference type="RefSeq" id="WP_126126328.1">
    <property type="nucleotide sequence ID" value="NZ_CP034464.1"/>
</dbReference>
<gene>
    <name evidence="2" type="ORF">EJN92_02185</name>
</gene>
<proteinExistence type="predicted"/>
<reference evidence="2 3" key="1">
    <citation type="journal article" date="2011" name="Int. J. Syst. Evol. Microbiol.">
        <title>Description of Undibacterium oligocarboniphilum sp. nov., isolated from purified water, and Undibacterium pigrum strain CCUG 49012 as the type strain of Undibacterium parvum sp. nov., and emended descriptions of the genus Undibacterium and the species Undibacterium pigrum.</title>
        <authorList>
            <person name="Eder W."/>
            <person name="Wanner G."/>
            <person name="Ludwig W."/>
            <person name="Busse H.J."/>
            <person name="Ziemke-Kageler F."/>
            <person name="Lang E."/>
        </authorList>
    </citation>
    <scope>NUCLEOTIDE SEQUENCE [LARGE SCALE GENOMIC DNA]</scope>
    <source>
        <strain evidence="2 3">DSM 23061</strain>
    </source>
</reference>
<dbReference type="OrthoDB" id="5394387at2"/>
<dbReference type="KEGG" id="upv:EJN92_02185"/>
<evidence type="ECO:0000313" key="3">
    <source>
        <dbReference type="Proteomes" id="UP000275663"/>
    </source>
</evidence>
<dbReference type="InterPro" id="IPR011010">
    <property type="entry name" value="DNA_brk_join_enz"/>
</dbReference>
<keyword evidence="3" id="KW-1185">Reference proteome</keyword>
<accession>A0A3S9HFM8</accession>
<dbReference type="SUPFAM" id="SSF56349">
    <property type="entry name" value="DNA breaking-rejoining enzymes"/>
    <property type="match status" value="1"/>
</dbReference>
<dbReference type="Proteomes" id="UP000275663">
    <property type="component" value="Chromosome"/>
</dbReference>
<evidence type="ECO:0000256" key="1">
    <source>
        <dbReference type="ARBA" id="ARBA00023172"/>
    </source>
</evidence>
<sequence>MTSFRPPASQAKHITLKNVSHGTSRHNQKSNSGSPKSICSIATEKKYTGCVKRLFEWCILTKKSTSTSQVTAYVAEEFLKSKANFCVQKTLDGYRQSISLVFNLQLDYVVSKVDSLLTPRAYSQLQIEHLQKSASAPLSFSIRLAASAGLRVVELDTIALASETMEDQRDWLSERFSGLSNYVEYVVVGKGGLRRKICIPSPLSVELESYRLPAPTRKTQREIHYTKRYSIIGGHSFSQQFSRLSFREFGWSTGAHGLRHRYAQDRIMQLQTQGFTWDFSLKIVAQEMGHFSTGNTLTYMR</sequence>
<evidence type="ECO:0008006" key="4">
    <source>
        <dbReference type="Google" id="ProtNLM"/>
    </source>
</evidence>
<dbReference type="GO" id="GO:0015074">
    <property type="term" value="P:DNA integration"/>
    <property type="evidence" value="ECO:0007669"/>
    <property type="project" value="InterPro"/>
</dbReference>
<dbReference type="GO" id="GO:0003677">
    <property type="term" value="F:DNA binding"/>
    <property type="evidence" value="ECO:0007669"/>
    <property type="project" value="InterPro"/>
</dbReference>
<keyword evidence="1" id="KW-0233">DNA recombination</keyword>
<dbReference type="EMBL" id="CP034464">
    <property type="protein sequence ID" value="AZP10929.1"/>
    <property type="molecule type" value="Genomic_DNA"/>
</dbReference>
<dbReference type="InterPro" id="IPR013762">
    <property type="entry name" value="Integrase-like_cat_sf"/>
</dbReference>
<dbReference type="GO" id="GO:0006310">
    <property type="term" value="P:DNA recombination"/>
    <property type="evidence" value="ECO:0007669"/>
    <property type="project" value="UniProtKB-KW"/>
</dbReference>
<protein>
    <recommendedName>
        <fullName evidence="4">Site-specific integrase</fullName>
    </recommendedName>
</protein>
<evidence type="ECO:0000313" key="2">
    <source>
        <dbReference type="EMBL" id="AZP10929.1"/>
    </source>
</evidence>
<dbReference type="Gene3D" id="1.10.443.10">
    <property type="entry name" value="Intergrase catalytic core"/>
    <property type="match status" value="1"/>
</dbReference>
<name>A0A3S9HFM8_9BURK</name>
<organism evidence="2 3">
    <name type="scientific">Undibacterium parvum</name>
    <dbReference type="NCBI Taxonomy" id="401471"/>
    <lineage>
        <taxon>Bacteria</taxon>
        <taxon>Pseudomonadati</taxon>
        <taxon>Pseudomonadota</taxon>
        <taxon>Betaproteobacteria</taxon>
        <taxon>Burkholderiales</taxon>
        <taxon>Oxalobacteraceae</taxon>
        <taxon>Undibacterium</taxon>
    </lineage>
</organism>